<protein>
    <submittedName>
        <fullName evidence="1">Uncharacterized protein</fullName>
    </submittedName>
</protein>
<gene>
    <name evidence="1" type="ORF">TRFO_01809</name>
</gene>
<dbReference type="Proteomes" id="UP000179807">
    <property type="component" value="Unassembled WGS sequence"/>
</dbReference>
<organism evidence="1 2">
    <name type="scientific">Tritrichomonas foetus</name>
    <dbReference type="NCBI Taxonomy" id="1144522"/>
    <lineage>
        <taxon>Eukaryota</taxon>
        <taxon>Metamonada</taxon>
        <taxon>Parabasalia</taxon>
        <taxon>Tritrichomonadida</taxon>
        <taxon>Tritrichomonadidae</taxon>
        <taxon>Tritrichomonas</taxon>
    </lineage>
</organism>
<evidence type="ECO:0000313" key="2">
    <source>
        <dbReference type="Proteomes" id="UP000179807"/>
    </source>
</evidence>
<reference evidence="1" key="1">
    <citation type="submission" date="2016-10" db="EMBL/GenBank/DDBJ databases">
        <authorList>
            <person name="Benchimol M."/>
            <person name="Almeida L.G."/>
            <person name="Vasconcelos A.T."/>
            <person name="Perreira-Neves A."/>
            <person name="Rosa I.A."/>
            <person name="Tasca T."/>
            <person name="Bogo M.R."/>
            <person name="de Souza W."/>
        </authorList>
    </citation>
    <scope>NUCLEOTIDE SEQUENCE [LARGE SCALE GENOMIC DNA]</scope>
    <source>
        <strain evidence="1">K</strain>
    </source>
</reference>
<name>A0A1J4JHY2_9EUKA</name>
<dbReference type="GeneID" id="94825024"/>
<accession>A0A1J4JHY2</accession>
<sequence length="220" mass="25148">MENGDFLEGGVTVDRFDLLRKFGNHYWSLQSRVNKFWVIPNLGEKICLRVLELKDGRSKWFKQQMVKFAESEEFTKIKDLMDTSILPEMEMKRFFNSLIAKIDDIADKGEADYEKMGRICFPFKKLIKDRPDYSECAILINSIYGNEVSPHVADNSDKVSITSATILCILLYLAYDSLTEGLKLDKNQRPGVPSEKKKVIPMKPDAVIGGIPIVRMDALD</sequence>
<dbReference type="VEuPathDB" id="TrichDB:TRFO_01809"/>
<dbReference type="AlphaFoldDB" id="A0A1J4JHY2"/>
<comment type="caution">
    <text evidence="1">The sequence shown here is derived from an EMBL/GenBank/DDBJ whole genome shotgun (WGS) entry which is preliminary data.</text>
</comment>
<dbReference type="EMBL" id="MLAK01001037">
    <property type="protein sequence ID" value="OHS98770.1"/>
    <property type="molecule type" value="Genomic_DNA"/>
</dbReference>
<proteinExistence type="predicted"/>
<dbReference type="RefSeq" id="XP_068351907.1">
    <property type="nucleotide sequence ID" value="XM_068490320.1"/>
</dbReference>
<evidence type="ECO:0000313" key="1">
    <source>
        <dbReference type="EMBL" id="OHS98770.1"/>
    </source>
</evidence>
<keyword evidence="2" id="KW-1185">Reference proteome</keyword>